<dbReference type="InterPro" id="IPR018635">
    <property type="entry name" value="UPF0319"/>
</dbReference>
<dbReference type="PANTHER" id="PTHR38108:SF1">
    <property type="entry name" value="UPF0319 PROTEIN YCCT"/>
    <property type="match status" value="1"/>
</dbReference>
<feature type="signal peptide" evidence="3">
    <location>
        <begin position="1"/>
        <end position="19"/>
    </location>
</feature>
<accession>A0A7W2FNJ4</accession>
<dbReference type="RefSeq" id="WP_182106527.1">
    <property type="nucleotide sequence ID" value="NZ_JACFYF010000001.1"/>
</dbReference>
<keyword evidence="5" id="KW-1185">Reference proteome</keyword>
<dbReference type="Pfam" id="PF09829">
    <property type="entry name" value="DUF2057"/>
    <property type="match status" value="1"/>
</dbReference>
<reference evidence="4 5" key="1">
    <citation type="submission" date="2020-07" db="EMBL/GenBank/DDBJ databases">
        <title>Vibrio marinisediminis sp. nov., isolated from marine sediment.</title>
        <authorList>
            <person name="Ji X."/>
        </authorList>
    </citation>
    <scope>NUCLEOTIDE SEQUENCE [LARGE SCALE GENOMIC DNA]</scope>
    <source>
        <strain evidence="4 5">404</strain>
    </source>
</reference>
<dbReference type="HAMAP" id="MF_00789">
    <property type="entry name" value="UPF0319"/>
    <property type="match status" value="1"/>
</dbReference>
<gene>
    <name evidence="4" type="ORF">H2O73_03430</name>
</gene>
<dbReference type="EMBL" id="JACFYF010000001">
    <property type="protein sequence ID" value="MBA5761386.1"/>
    <property type="molecule type" value="Genomic_DNA"/>
</dbReference>
<evidence type="ECO:0000256" key="3">
    <source>
        <dbReference type="HAMAP-Rule" id="MF_00789"/>
    </source>
</evidence>
<evidence type="ECO:0000256" key="1">
    <source>
        <dbReference type="ARBA" id="ARBA00008490"/>
    </source>
</evidence>
<dbReference type="AlphaFoldDB" id="A0A7W2FNJ4"/>
<comment type="similarity">
    <text evidence="1 3">Belongs to the UPF0319 family.</text>
</comment>
<feature type="chain" id="PRO_5031633575" description="UPF0319 protein H2O73_03430" evidence="3">
    <location>
        <begin position="20"/>
        <end position="214"/>
    </location>
</feature>
<evidence type="ECO:0000256" key="2">
    <source>
        <dbReference type="ARBA" id="ARBA00022729"/>
    </source>
</evidence>
<evidence type="ECO:0000313" key="4">
    <source>
        <dbReference type="EMBL" id="MBA5761386.1"/>
    </source>
</evidence>
<evidence type="ECO:0000313" key="5">
    <source>
        <dbReference type="Proteomes" id="UP000571701"/>
    </source>
</evidence>
<dbReference type="PANTHER" id="PTHR38108">
    <property type="entry name" value="UPF0319 PROTEIN YCCT"/>
    <property type="match status" value="1"/>
</dbReference>
<name>A0A7W2FNJ4_9VIBR</name>
<sequence length="214" mass="23910" precursor="true">MKTITTLFAGLCFIGAAHAEVNIEIPDNVQLLAVNAEKPALEGGLFSSDKTLTLEDGENQIVVRYLPYFSKGSDRVIVESQAVIAKFTAENQDLTFELPEFRNERDAEKHIGDWQVKLVNQQGQSIEIAQDALHRDGLQLGRNYIIESEEYNRTNGVAALTSTTVATATMQMTATSAVTDAKVDSSTAEEMLHFWYQKADQETRNKFKQYVNQQ</sequence>
<organism evidence="4 5">
    <name type="scientific">Vibrio marinisediminis</name>
    <dbReference type="NCBI Taxonomy" id="2758441"/>
    <lineage>
        <taxon>Bacteria</taxon>
        <taxon>Pseudomonadati</taxon>
        <taxon>Pseudomonadota</taxon>
        <taxon>Gammaproteobacteria</taxon>
        <taxon>Vibrionales</taxon>
        <taxon>Vibrionaceae</taxon>
        <taxon>Vibrio</taxon>
    </lineage>
</organism>
<keyword evidence="2 3" id="KW-0732">Signal</keyword>
<comment type="caution">
    <text evidence="4">The sequence shown here is derived from an EMBL/GenBank/DDBJ whole genome shotgun (WGS) entry which is preliminary data.</text>
</comment>
<protein>
    <recommendedName>
        <fullName evidence="3">UPF0319 protein H2O73_03430</fullName>
    </recommendedName>
</protein>
<proteinExistence type="inferred from homology"/>
<dbReference type="Proteomes" id="UP000571701">
    <property type="component" value="Unassembled WGS sequence"/>
</dbReference>